<reference evidence="1" key="1">
    <citation type="journal article" date="2020" name="bioRxiv">
        <title>A rank-normalized archaeal taxonomy based on genome phylogeny resolves widespread incomplete and uneven classifications.</title>
        <authorList>
            <person name="Rinke C."/>
            <person name="Chuvochina M."/>
            <person name="Mussig A.J."/>
            <person name="Chaumeil P.-A."/>
            <person name="Waite D.W."/>
            <person name="Whitman W.B."/>
            <person name="Parks D.H."/>
            <person name="Hugenholtz P."/>
        </authorList>
    </citation>
    <scope>NUCLEOTIDE SEQUENCE</scope>
    <source>
        <strain evidence="1">UBA10219</strain>
    </source>
</reference>
<evidence type="ECO:0000313" key="1">
    <source>
        <dbReference type="EMBL" id="HIH16630.1"/>
    </source>
</evidence>
<name>A0A7J4JI59_9ARCH</name>
<sequence>MEELELKPTEELRLKLLEEEFKLRQKQPQAWTKTKYRPYANFRRPKTE</sequence>
<proteinExistence type="predicted"/>
<dbReference type="EMBL" id="JAGVWE010000002">
    <property type="protein sequence ID" value="MBS3062593.1"/>
    <property type="molecule type" value="Genomic_DNA"/>
</dbReference>
<reference evidence="2" key="3">
    <citation type="submission" date="2021-05" db="EMBL/GenBank/DDBJ databases">
        <title>Protein family content uncovers lineage relationships and bacterial pathway maintenance mechanisms in DPANN archaea.</title>
        <authorList>
            <person name="Castelle C.J."/>
            <person name="Meheust R."/>
            <person name="Jaffe A.L."/>
            <person name="Seitz K."/>
            <person name="Gong X."/>
            <person name="Baker B.J."/>
            <person name="Banfield J.F."/>
        </authorList>
    </citation>
    <scope>NUCLEOTIDE SEQUENCE</scope>
    <source>
        <strain evidence="2">RIFCSPLOWO2_01_FULL_58_19</strain>
    </source>
</reference>
<accession>A0A7J4JI59</accession>
<dbReference type="AlphaFoldDB" id="A0A7J4JI59"/>
<dbReference type="EMBL" id="DUGH01000109">
    <property type="protein sequence ID" value="HIH16630.1"/>
    <property type="molecule type" value="Genomic_DNA"/>
</dbReference>
<reference evidence="2" key="2">
    <citation type="submission" date="2021-03" db="EMBL/GenBank/DDBJ databases">
        <authorList>
            <person name="Jaffe A."/>
        </authorList>
    </citation>
    <scope>NUCLEOTIDE SEQUENCE</scope>
    <source>
        <strain evidence="2">RIFCSPLOWO2_01_FULL_58_19</strain>
    </source>
</reference>
<comment type="caution">
    <text evidence="1">The sequence shown here is derived from an EMBL/GenBank/DDBJ whole genome shotgun (WGS) entry which is preliminary data.</text>
</comment>
<dbReference type="Proteomes" id="UP000678237">
    <property type="component" value="Unassembled WGS sequence"/>
</dbReference>
<evidence type="ECO:0000313" key="2">
    <source>
        <dbReference type="EMBL" id="MBS3062593.1"/>
    </source>
</evidence>
<protein>
    <submittedName>
        <fullName evidence="1">Uncharacterized protein</fullName>
    </submittedName>
</protein>
<gene>
    <name evidence="1" type="ORF">HA252_04465</name>
    <name evidence="2" type="ORF">J4203_01865</name>
</gene>
<evidence type="ECO:0000313" key="3">
    <source>
        <dbReference type="Proteomes" id="UP000564964"/>
    </source>
</evidence>
<organism evidence="1 3">
    <name type="scientific">Candidatus Iainarchaeum sp</name>
    <dbReference type="NCBI Taxonomy" id="3101447"/>
    <lineage>
        <taxon>Archaea</taxon>
        <taxon>Candidatus Iainarchaeota</taxon>
        <taxon>Candidatus Iainarchaeia</taxon>
        <taxon>Candidatus Iainarchaeales</taxon>
        <taxon>Candidatus Iainarchaeaceae</taxon>
        <taxon>Candidatus Iainarchaeum</taxon>
    </lineage>
</organism>
<dbReference type="Proteomes" id="UP000564964">
    <property type="component" value="Unassembled WGS sequence"/>
</dbReference>